<dbReference type="PANTHER" id="PTHR35271:SF1">
    <property type="entry name" value="ABC TRANSPORTER, SUBSTRATE-BINDING LIPOPROTEIN"/>
    <property type="match status" value="1"/>
</dbReference>
<sequence>MKKRTVTGLLILVLAVAAAFSGCGSDSSTEKKSSEKSDLPTIGIVQIVEHPSLDTIRENIIAQLKEEGFEDGKTVTIDYKNAQNDTNNLKTICQSFAAKDYDLIIAIATPSAQAALGETTDIPIIFSAVTDPVGAKLVSSLENPGGNITGTSDVVSATKIMDLALQITPDIKKIGAIYSTGEINSVSVIKELKEYAKTKGIEVVDATIMNSSEIQQAAQSLVGKVDAVISPIDNTVASAMPTIVDVLNKAKLPYYVAADSMVADGGLATDGVNYVELGKKTGTMAAEVLNGADTATMPVQVMTKTQIYINKKTADEIGVKIPAGILEKATDLSE</sequence>
<evidence type="ECO:0000313" key="3">
    <source>
        <dbReference type="Proteomes" id="UP000287601"/>
    </source>
</evidence>
<name>A0A410PY78_9FIRM</name>
<dbReference type="CDD" id="cd06325">
    <property type="entry name" value="PBP1_ABC_unchar_transporter"/>
    <property type="match status" value="1"/>
</dbReference>
<dbReference type="OrthoDB" id="9776955at2"/>
<gene>
    <name evidence="2" type="ORF">EQM06_12245</name>
</gene>
<evidence type="ECO:0000313" key="2">
    <source>
        <dbReference type="EMBL" id="QAT43932.1"/>
    </source>
</evidence>
<dbReference type="Gene3D" id="3.40.50.2300">
    <property type="match status" value="2"/>
</dbReference>
<accession>A0A410PY78</accession>
<dbReference type="PROSITE" id="PS51257">
    <property type="entry name" value="PROKAR_LIPOPROTEIN"/>
    <property type="match status" value="1"/>
</dbReference>
<dbReference type="InterPro" id="IPR007487">
    <property type="entry name" value="ABC_transpt-TYRBP-like"/>
</dbReference>
<protein>
    <submittedName>
        <fullName evidence="2">ABC transporter substrate-binding protein</fullName>
    </submittedName>
</protein>
<keyword evidence="3" id="KW-1185">Reference proteome</keyword>
<feature type="signal peptide" evidence="1">
    <location>
        <begin position="1"/>
        <end position="21"/>
    </location>
</feature>
<dbReference type="Pfam" id="PF04392">
    <property type="entry name" value="ABC_sub_bind"/>
    <property type="match status" value="1"/>
</dbReference>
<dbReference type="AlphaFoldDB" id="A0A410PY78"/>
<dbReference type="RefSeq" id="WP_128746640.1">
    <property type="nucleotide sequence ID" value="NZ_CP035281.1"/>
</dbReference>
<feature type="chain" id="PRO_5038554649" evidence="1">
    <location>
        <begin position="22"/>
        <end position="334"/>
    </location>
</feature>
<dbReference type="KEGG" id="amij:EQM06_12245"/>
<organism evidence="2 3">
    <name type="scientific">Aminipila luticellarii</name>
    <dbReference type="NCBI Taxonomy" id="2507160"/>
    <lineage>
        <taxon>Bacteria</taxon>
        <taxon>Bacillati</taxon>
        <taxon>Bacillota</taxon>
        <taxon>Clostridia</taxon>
        <taxon>Peptostreptococcales</taxon>
        <taxon>Anaerovoracaceae</taxon>
        <taxon>Aminipila</taxon>
    </lineage>
</organism>
<dbReference type="PANTHER" id="PTHR35271">
    <property type="entry name" value="ABC TRANSPORTER, SUBSTRATE-BINDING LIPOPROTEIN-RELATED"/>
    <property type="match status" value="1"/>
</dbReference>
<dbReference type="EMBL" id="CP035281">
    <property type="protein sequence ID" value="QAT43932.1"/>
    <property type="molecule type" value="Genomic_DNA"/>
</dbReference>
<dbReference type="InterPro" id="IPR028082">
    <property type="entry name" value="Peripla_BP_I"/>
</dbReference>
<proteinExistence type="predicted"/>
<evidence type="ECO:0000256" key="1">
    <source>
        <dbReference type="SAM" id="SignalP"/>
    </source>
</evidence>
<dbReference type="SUPFAM" id="SSF53822">
    <property type="entry name" value="Periplasmic binding protein-like I"/>
    <property type="match status" value="1"/>
</dbReference>
<reference evidence="2 3" key="1">
    <citation type="submission" date="2019-01" db="EMBL/GenBank/DDBJ databases">
        <title>Draft genomes of a novel of Aminipila strains.</title>
        <authorList>
            <person name="Ma S."/>
        </authorList>
    </citation>
    <scope>NUCLEOTIDE SEQUENCE [LARGE SCALE GENOMIC DNA]</scope>
    <source>
        <strain evidence="3">JN-39</strain>
    </source>
</reference>
<dbReference type="Proteomes" id="UP000287601">
    <property type="component" value="Chromosome"/>
</dbReference>
<keyword evidence="1" id="KW-0732">Signal</keyword>